<comment type="caution">
    <text evidence="1">The sequence shown here is derived from an EMBL/GenBank/DDBJ whole genome shotgun (WGS) entry which is preliminary data.</text>
</comment>
<name>A0A0D2JWW9_9BACT</name>
<dbReference type="STRING" id="1429043.X474_10425"/>
<accession>A0A0D2JWW9</accession>
<dbReference type="Pfam" id="PF01527">
    <property type="entry name" value="HTH_Tnp_1"/>
    <property type="match status" value="1"/>
</dbReference>
<evidence type="ECO:0000313" key="1">
    <source>
        <dbReference type="EMBL" id="KIX14040.1"/>
    </source>
</evidence>
<dbReference type="InterPro" id="IPR002514">
    <property type="entry name" value="Transposase_8"/>
</dbReference>
<dbReference type="Gene3D" id="1.10.10.60">
    <property type="entry name" value="Homeodomain-like"/>
    <property type="match status" value="1"/>
</dbReference>
<dbReference type="EMBL" id="AZAC01000012">
    <property type="protein sequence ID" value="KIX14040.1"/>
    <property type="molecule type" value="Genomic_DNA"/>
</dbReference>
<dbReference type="PANTHER" id="PTHR33215">
    <property type="entry name" value="PROTEIN DISTAL ANTENNA"/>
    <property type="match status" value="1"/>
</dbReference>
<keyword evidence="2" id="KW-1185">Reference proteome</keyword>
<dbReference type="FunCoup" id="A0A0D2JWW9">
    <property type="interactions" value="58"/>
</dbReference>
<protein>
    <recommendedName>
        <fullName evidence="3">Transposase</fullName>
    </recommendedName>
</protein>
<dbReference type="Proteomes" id="UP000032233">
    <property type="component" value="Unassembled WGS sequence"/>
</dbReference>
<evidence type="ECO:0000313" key="2">
    <source>
        <dbReference type="Proteomes" id="UP000032233"/>
    </source>
</evidence>
<evidence type="ECO:0008006" key="3">
    <source>
        <dbReference type="Google" id="ProtNLM"/>
    </source>
</evidence>
<reference evidence="1 2" key="1">
    <citation type="submission" date="2013-11" db="EMBL/GenBank/DDBJ databases">
        <title>Metagenomic analysis of a methanogenic consortium involved in long chain n-alkane degradation.</title>
        <authorList>
            <person name="Davidova I.A."/>
            <person name="Callaghan A.V."/>
            <person name="Wawrik B."/>
            <person name="Pruitt S."/>
            <person name="Marks C."/>
            <person name="Duncan K.E."/>
            <person name="Suflita J.M."/>
        </authorList>
    </citation>
    <scope>NUCLEOTIDE SEQUENCE [LARGE SCALE GENOMIC DNA]</scope>
    <source>
        <strain evidence="1 2">SPR</strain>
    </source>
</reference>
<dbReference type="GO" id="GO:0006313">
    <property type="term" value="P:DNA transposition"/>
    <property type="evidence" value="ECO:0007669"/>
    <property type="project" value="InterPro"/>
</dbReference>
<gene>
    <name evidence="1" type="ORF">X474_10425</name>
</gene>
<proteinExistence type="predicted"/>
<sequence length="86" mass="9817">MGKKRRSYSREFKLEAVSLIFEGGLSISQAARDLGIDKTVLGRWKKQFEDNSEHAFPGKGKLKPENEELARLRRELAIGIFSRVPK</sequence>
<organism evidence="1 2">
    <name type="scientific">Dethiosulfatarculus sandiegensis</name>
    <dbReference type="NCBI Taxonomy" id="1429043"/>
    <lineage>
        <taxon>Bacteria</taxon>
        <taxon>Pseudomonadati</taxon>
        <taxon>Thermodesulfobacteriota</taxon>
        <taxon>Desulfarculia</taxon>
        <taxon>Desulfarculales</taxon>
        <taxon>Desulfarculaceae</taxon>
        <taxon>Dethiosulfatarculus</taxon>
    </lineage>
</organism>
<dbReference type="SUPFAM" id="SSF46689">
    <property type="entry name" value="Homeodomain-like"/>
    <property type="match status" value="1"/>
</dbReference>
<dbReference type="AlphaFoldDB" id="A0A0D2JWW9"/>
<dbReference type="InParanoid" id="A0A0D2JWW9"/>
<dbReference type="RefSeq" id="WP_044348453.1">
    <property type="nucleotide sequence ID" value="NZ_AZAC01000012.1"/>
</dbReference>
<dbReference type="GO" id="GO:0004803">
    <property type="term" value="F:transposase activity"/>
    <property type="evidence" value="ECO:0007669"/>
    <property type="project" value="InterPro"/>
</dbReference>
<dbReference type="GO" id="GO:0003677">
    <property type="term" value="F:DNA binding"/>
    <property type="evidence" value="ECO:0007669"/>
    <property type="project" value="InterPro"/>
</dbReference>
<dbReference type="InterPro" id="IPR051839">
    <property type="entry name" value="RD_transcriptional_regulator"/>
</dbReference>
<dbReference type="OrthoDB" id="9766656at2"/>
<dbReference type="InterPro" id="IPR009057">
    <property type="entry name" value="Homeodomain-like_sf"/>
</dbReference>
<dbReference type="PANTHER" id="PTHR33215:SF13">
    <property type="entry name" value="PROTEIN DISTAL ANTENNA"/>
    <property type="match status" value="1"/>
</dbReference>